<dbReference type="InterPro" id="IPR013517">
    <property type="entry name" value="FG-GAP"/>
</dbReference>
<evidence type="ECO:0000313" key="2">
    <source>
        <dbReference type="EMBL" id="CAF4234943.1"/>
    </source>
</evidence>
<sequence>DINNDNYLDIILCNNKPTEIYVLFGYGNDRFYSHKVYSDETQFLACKLVVDDFNNDNFQDIVNVNYKTNFINIFLYKHECSID</sequence>
<dbReference type="Pfam" id="PF13517">
    <property type="entry name" value="FG-GAP_3"/>
    <property type="match status" value="1"/>
</dbReference>
<dbReference type="InterPro" id="IPR028994">
    <property type="entry name" value="Integrin_alpha_N"/>
</dbReference>
<organism evidence="2 3">
    <name type="scientific">Adineta steineri</name>
    <dbReference type="NCBI Taxonomy" id="433720"/>
    <lineage>
        <taxon>Eukaryota</taxon>
        <taxon>Metazoa</taxon>
        <taxon>Spiralia</taxon>
        <taxon>Gnathifera</taxon>
        <taxon>Rotifera</taxon>
        <taxon>Eurotatoria</taxon>
        <taxon>Bdelloidea</taxon>
        <taxon>Adinetida</taxon>
        <taxon>Adinetidae</taxon>
        <taxon>Adineta</taxon>
    </lineage>
</organism>
<evidence type="ECO:0008006" key="4">
    <source>
        <dbReference type="Google" id="ProtNLM"/>
    </source>
</evidence>
<dbReference type="SUPFAM" id="SSF69318">
    <property type="entry name" value="Integrin alpha N-terminal domain"/>
    <property type="match status" value="1"/>
</dbReference>
<proteinExistence type="predicted"/>
<name>A0A820DQA3_9BILA</name>
<reference evidence="2" key="1">
    <citation type="submission" date="2021-02" db="EMBL/GenBank/DDBJ databases">
        <authorList>
            <person name="Nowell W R."/>
        </authorList>
    </citation>
    <scope>NUCLEOTIDE SEQUENCE</scope>
</reference>
<gene>
    <name evidence="2" type="ORF">OKA104_LOCUS42767</name>
</gene>
<dbReference type="EMBL" id="CAJOAY010011291">
    <property type="protein sequence ID" value="CAF4234943.1"/>
    <property type="molecule type" value="Genomic_DNA"/>
</dbReference>
<accession>A0A820DQA3</accession>
<feature type="non-terminal residue" evidence="2">
    <location>
        <position position="1"/>
    </location>
</feature>
<keyword evidence="1" id="KW-0732">Signal</keyword>
<comment type="caution">
    <text evidence="2">The sequence shown here is derived from an EMBL/GenBank/DDBJ whole genome shotgun (WGS) entry which is preliminary data.</text>
</comment>
<dbReference type="Proteomes" id="UP000663881">
    <property type="component" value="Unassembled WGS sequence"/>
</dbReference>
<protein>
    <recommendedName>
        <fullName evidence="4">VCBS repeat-containing protein</fullName>
    </recommendedName>
</protein>
<dbReference type="AlphaFoldDB" id="A0A820DQA3"/>
<evidence type="ECO:0000256" key="1">
    <source>
        <dbReference type="ARBA" id="ARBA00022729"/>
    </source>
</evidence>
<evidence type="ECO:0000313" key="3">
    <source>
        <dbReference type="Proteomes" id="UP000663881"/>
    </source>
</evidence>